<feature type="region of interest" description="Disordered" evidence="1">
    <location>
        <begin position="1"/>
        <end position="31"/>
    </location>
</feature>
<proteinExistence type="predicted"/>
<evidence type="ECO:0000256" key="1">
    <source>
        <dbReference type="SAM" id="MobiDB-lite"/>
    </source>
</evidence>
<gene>
    <name evidence="2" type="ORF">DILT_LOCUS9807</name>
</gene>
<evidence type="ECO:0000313" key="3">
    <source>
        <dbReference type="Proteomes" id="UP000281553"/>
    </source>
</evidence>
<feature type="compositionally biased region" description="Polar residues" evidence="1">
    <location>
        <begin position="8"/>
        <end position="19"/>
    </location>
</feature>
<evidence type="ECO:0000313" key="2">
    <source>
        <dbReference type="EMBL" id="VDN13976.1"/>
    </source>
</evidence>
<dbReference type="AlphaFoldDB" id="A0A3P7P7G2"/>
<sequence length="428" mass="45344">MNFHQLPTLGSSMQSASLGQPQPVSPAPVAPNSMSLPSEVALSMGLFNPELMELVTVSRPTTNNGSNMTWAEDSSGFDLIDSILNCPSTFENFSPLNGEEDFPADSSSATIKAEYNCNDLKNENSRSSCIELQNASANDVCGALTSSIASSSSCLGGSHTTSMFSTASPISAVSDAVAECNQVWSEGSHFCAEVGGATLILSPSLSRLQNLPINYCNTAIASNNSSNTPLMLHSPAPPHPYPSSSLSQSTTPSSCLTDQFFPQRGITQQSMSSCTEKVGCVYVQTSPVALPPQRRKSMPQGGTPATGIQDNSSSMFSCSLPSSAWRFGNMNTYYPNTTPSSVLATNSGREHLTPEGTAKSESYHGFSSLPTGEFQHGTKLSTDSSSYNIQNKLELFHTVGFGTPLSGFPLSVHKIRLNNAILPLRAFV</sequence>
<protein>
    <submittedName>
        <fullName evidence="2">Uncharacterized protein</fullName>
    </submittedName>
</protein>
<dbReference type="EMBL" id="UYRU01057896">
    <property type="protein sequence ID" value="VDN13976.1"/>
    <property type="molecule type" value="Genomic_DNA"/>
</dbReference>
<accession>A0A3P7P7G2</accession>
<name>A0A3P7P7G2_DIBLA</name>
<feature type="region of interest" description="Disordered" evidence="1">
    <location>
        <begin position="291"/>
        <end position="312"/>
    </location>
</feature>
<keyword evidence="3" id="KW-1185">Reference proteome</keyword>
<feature type="region of interest" description="Disordered" evidence="1">
    <location>
        <begin position="228"/>
        <end position="250"/>
    </location>
</feature>
<dbReference type="Proteomes" id="UP000281553">
    <property type="component" value="Unassembled WGS sequence"/>
</dbReference>
<organism evidence="2 3">
    <name type="scientific">Dibothriocephalus latus</name>
    <name type="common">Fish tapeworm</name>
    <name type="synonym">Diphyllobothrium latum</name>
    <dbReference type="NCBI Taxonomy" id="60516"/>
    <lineage>
        <taxon>Eukaryota</taxon>
        <taxon>Metazoa</taxon>
        <taxon>Spiralia</taxon>
        <taxon>Lophotrochozoa</taxon>
        <taxon>Platyhelminthes</taxon>
        <taxon>Cestoda</taxon>
        <taxon>Eucestoda</taxon>
        <taxon>Diphyllobothriidea</taxon>
        <taxon>Diphyllobothriidae</taxon>
        <taxon>Dibothriocephalus</taxon>
    </lineage>
</organism>
<reference evidence="2 3" key="1">
    <citation type="submission" date="2018-11" db="EMBL/GenBank/DDBJ databases">
        <authorList>
            <consortium name="Pathogen Informatics"/>
        </authorList>
    </citation>
    <scope>NUCLEOTIDE SEQUENCE [LARGE SCALE GENOMIC DNA]</scope>
</reference>